<dbReference type="InterPro" id="IPR014001">
    <property type="entry name" value="Helicase_ATP-bd"/>
</dbReference>
<evidence type="ECO:0000259" key="10">
    <source>
        <dbReference type="PROSITE" id="PS51643"/>
    </source>
</evidence>
<dbReference type="InterPro" id="IPR006483">
    <property type="entry name" value="CRISPR-assoc_Cas3_HD"/>
</dbReference>
<dbReference type="InterPro" id="IPR050547">
    <property type="entry name" value="DEAD_box_RNA_helicases"/>
</dbReference>
<protein>
    <submittedName>
        <fullName evidence="11">CRISPR-associated helicase Cas3</fullName>
    </submittedName>
</protein>
<evidence type="ECO:0000256" key="5">
    <source>
        <dbReference type="ARBA" id="ARBA00022741"/>
    </source>
</evidence>
<evidence type="ECO:0000256" key="7">
    <source>
        <dbReference type="ARBA" id="ARBA00022806"/>
    </source>
</evidence>
<dbReference type="PANTHER" id="PTHR47963:SF9">
    <property type="entry name" value="CRISPR-ASSOCIATED ENDONUCLEASE_HELICASE CAS3"/>
    <property type="match status" value="1"/>
</dbReference>
<dbReference type="GO" id="GO:0051607">
    <property type="term" value="P:defense response to virus"/>
    <property type="evidence" value="ECO:0007669"/>
    <property type="project" value="UniProtKB-KW"/>
</dbReference>
<proteinExistence type="inferred from homology"/>
<name>A0A558J3N0_9GAMM</name>
<evidence type="ECO:0000256" key="2">
    <source>
        <dbReference type="ARBA" id="ARBA00009046"/>
    </source>
</evidence>
<dbReference type="Gene3D" id="3.40.50.300">
    <property type="entry name" value="P-loop containing nucleotide triphosphate hydrolases"/>
    <property type="match status" value="2"/>
</dbReference>
<dbReference type="GO" id="GO:0003724">
    <property type="term" value="F:RNA helicase activity"/>
    <property type="evidence" value="ECO:0007669"/>
    <property type="project" value="TreeGrafter"/>
</dbReference>
<evidence type="ECO:0000256" key="8">
    <source>
        <dbReference type="ARBA" id="ARBA00022840"/>
    </source>
</evidence>
<dbReference type="Pfam" id="PF22590">
    <property type="entry name" value="Cas3-like_C_2"/>
    <property type="match status" value="1"/>
</dbReference>
<dbReference type="InterPro" id="IPR054712">
    <property type="entry name" value="Cas3-like_dom"/>
</dbReference>
<evidence type="ECO:0000256" key="1">
    <source>
        <dbReference type="ARBA" id="ARBA00006847"/>
    </source>
</evidence>
<dbReference type="PANTHER" id="PTHR47963">
    <property type="entry name" value="DEAD-BOX ATP-DEPENDENT RNA HELICASE 47, MITOCHONDRIAL"/>
    <property type="match status" value="1"/>
</dbReference>
<dbReference type="GO" id="GO:0016787">
    <property type="term" value="F:hydrolase activity"/>
    <property type="evidence" value="ECO:0007669"/>
    <property type="project" value="UniProtKB-KW"/>
</dbReference>
<dbReference type="GO" id="GO:0005524">
    <property type="term" value="F:ATP binding"/>
    <property type="evidence" value="ECO:0007669"/>
    <property type="project" value="UniProtKB-KW"/>
</dbReference>
<keyword evidence="4" id="KW-0479">Metal-binding</keyword>
<dbReference type="InterPro" id="IPR006474">
    <property type="entry name" value="Helicase_Cas3_CRISPR-ass_core"/>
</dbReference>
<dbReference type="NCBIfam" id="TIGR01587">
    <property type="entry name" value="cas3_core"/>
    <property type="match status" value="1"/>
</dbReference>
<comment type="similarity">
    <text evidence="1">In the N-terminal section; belongs to the CRISPR-associated nuclease Cas3-HD family.</text>
</comment>
<dbReference type="RefSeq" id="WP_144813903.1">
    <property type="nucleotide sequence ID" value="NZ_VNFE01000006.1"/>
</dbReference>
<dbReference type="SUPFAM" id="SSF52540">
    <property type="entry name" value="P-loop containing nucleoside triphosphate hydrolases"/>
    <property type="match status" value="1"/>
</dbReference>
<sequence>MIYYHYWGKAQAKGQSVECHLLPYHNLDVAAVGWLLLSPDRPLTQRLAAQLSLEPEALRQLLVFWLGLHDIGKFSRTFQGLFQPISNLALVPPAAQYAYTERHDRLGDVVWEAKWLDWFEDGTLQWSISLTRAERKALRAAFSVISPPFFGHHGQPVSAGNIDIERFFCRDEHADDVEATRQFIADWANVVPPEWPIEQLFSEEWVYALQTLSWSIAGWATLSDWLGSNQDHFPYCQKRMPLADYWQIALHNAEKALEETGFNKVSEPLPYAGMADWFGKQSITPTPLQHAAETVALTDGPQLFILEDVTGSGKTEAACILTQRLLAAGHGDGLYFALPTMATSNAMYSRLGNLHRRFYTADSSPSFVLAHGARDLNDDFVAAVAATQPADLDYTASELSATSRCNQWLADSRKKALLAEVGVGTIDQALMAILPFRHQSLRLYGLARKVLVIDEVHAYDNYMQTLLSQLLAYHARQGGSAILLTATLPRAMSSTLMAAWQTGLGQPATKPQKDDFPLLTHVSEGQPLELPLGSRKEVSRSVEVAWLNEEEQAIEAMLEAVEAGECIAWVRNTVDDAIRAFEAIAARHPEPERCLLFHSRFAMVDRQRIESQVIERLGKDSTPEVRKGQVLVSTQVFQESLDCDVDVMVSDIAPIDLLIQRAGRLQRHQRGARCLPRLLVLAPPWAEDPDEHWLKRTLPGTQAVYRDTSLSWLTQRVLRRLEAIRMPEKARDLIEGVYGPVSDDIPDALQAARYEQKGMQRTAGSMANFNALNLEEGYVKSDQWQEEQEIGTRLMDEPTVNVVLLSLTDDNKLALWAGESRHAGMLSQVKLRQSQAAKLAALPSRYESQWLALQERYKALKYTQPWLPSDDATCDYDTQWGVRLVSKEQAP</sequence>
<comment type="caution">
    <text evidence="11">The sequence shown here is derived from an EMBL/GenBank/DDBJ whole genome shotgun (WGS) entry which is preliminary data.</text>
</comment>
<dbReference type="AlphaFoldDB" id="A0A558J3N0"/>
<evidence type="ECO:0000313" key="12">
    <source>
        <dbReference type="Proteomes" id="UP000317288"/>
    </source>
</evidence>
<keyword evidence="8" id="KW-0067">ATP-binding</keyword>
<dbReference type="Gene3D" id="1.10.3210.30">
    <property type="match status" value="1"/>
</dbReference>
<dbReference type="InterPro" id="IPR011545">
    <property type="entry name" value="DEAD/DEAH_box_helicase_dom"/>
</dbReference>
<dbReference type="Pfam" id="PF00270">
    <property type="entry name" value="DEAD"/>
    <property type="match status" value="1"/>
</dbReference>
<dbReference type="InterPro" id="IPR038257">
    <property type="entry name" value="CRISPR-assoc_Cas3_HD_sf"/>
</dbReference>
<keyword evidence="9" id="KW-0051">Antiviral defense</keyword>
<keyword evidence="3" id="KW-0540">Nuclease</keyword>
<evidence type="ECO:0000256" key="9">
    <source>
        <dbReference type="ARBA" id="ARBA00023118"/>
    </source>
</evidence>
<keyword evidence="5" id="KW-0547">Nucleotide-binding</keyword>
<evidence type="ECO:0000313" key="11">
    <source>
        <dbReference type="EMBL" id="TVU88223.1"/>
    </source>
</evidence>
<dbReference type="GO" id="GO:0046872">
    <property type="term" value="F:metal ion binding"/>
    <property type="evidence" value="ECO:0007669"/>
    <property type="project" value="UniProtKB-KW"/>
</dbReference>
<dbReference type="InterPro" id="IPR027417">
    <property type="entry name" value="P-loop_NTPase"/>
</dbReference>
<dbReference type="Proteomes" id="UP000317288">
    <property type="component" value="Unassembled WGS sequence"/>
</dbReference>
<organism evidence="11 12">
    <name type="scientific">Vreelandella titanicae</name>
    <dbReference type="NCBI Taxonomy" id="664683"/>
    <lineage>
        <taxon>Bacteria</taxon>
        <taxon>Pseudomonadati</taxon>
        <taxon>Pseudomonadota</taxon>
        <taxon>Gammaproteobacteria</taxon>
        <taxon>Oceanospirillales</taxon>
        <taxon>Halomonadaceae</taxon>
        <taxon>Vreelandella</taxon>
    </lineage>
</organism>
<comment type="similarity">
    <text evidence="2">In the central section; belongs to the CRISPR-associated helicase Cas3 family.</text>
</comment>
<dbReference type="PROSITE" id="PS51643">
    <property type="entry name" value="HD_CAS3"/>
    <property type="match status" value="1"/>
</dbReference>
<accession>A0A558J3N0</accession>
<dbReference type="Pfam" id="PF18019">
    <property type="entry name" value="Cas3_HD"/>
    <property type="match status" value="1"/>
</dbReference>
<feature type="domain" description="HD Cas3-type" evidence="10">
    <location>
        <begin position="15"/>
        <end position="226"/>
    </location>
</feature>
<keyword evidence="6" id="KW-0378">Hydrolase</keyword>
<dbReference type="EMBL" id="VNFE01000006">
    <property type="protein sequence ID" value="TVU88223.1"/>
    <property type="molecule type" value="Genomic_DNA"/>
</dbReference>
<gene>
    <name evidence="11" type="primary">cas3</name>
    <name evidence="11" type="ORF">FQP89_18380</name>
</gene>
<dbReference type="CDD" id="cd09641">
    <property type="entry name" value="Cas3''_I"/>
    <property type="match status" value="1"/>
</dbReference>
<keyword evidence="7" id="KW-0347">Helicase</keyword>
<dbReference type="GO" id="GO:0004518">
    <property type="term" value="F:nuclease activity"/>
    <property type="evidence" value="ECO:0007669"/>
    <property type="project" value="UniProtKB-KW"/>
</dbReference>
<dbReference type="SMART" id="SM00487">
    <property type="entry name" value="DEXDc"/>
    <property type="match status" value="1"/>
</dbReference>
<dbReference type="GO" id="GO:0003723">
    <property type="term" value="F:RNA binding"/>
    <property type="evidence" value="ECO:0007669"/>
    <property type="project" value="TreeGrafter"/>
</dbReference>
<dbReference type="NCBIfam" id="TIGR01596">
    <property type="entry name" value="cas3_HD"/>
    <property type="match status" value="1"/>
</dbReference>
<evidence type="ECO:0000256" key="6">
    <source>
        <dbReference type="ARBA" id="ARBA00022801"/>
    </source>
</evidence>
<evidence type="ECO:0000256" key="4">
    <source>
        <dbReference type="ARBA" id="ARBA00022723"/>
    </source>
</evidence>
<evidence type="ECO:0000256" key="3">
    <source>
        <dbReference type="ARBA" id="ARBA00022722"/>
    </source>
</evidence>
<reference evidence="11 12" key="1">
    <citation type="submission" date="2019-07" db="EMBL/GenBank/DDBJ databases">
        <title>Diversity of Bacteria from Kongsfjorden, Arctic.</title>
        <authorList>
            <person name="Yu Y."/>
        </authorList>
    </citation>
    <scope>NUCLEOTIDE SEQUENCE [LARGE SCALE GENOMIC DNA]</scope>
    <source>
        <strain evidence="11 12">SM1922</strain>
    </source>
</reference>